<evidence type="ECO:0000256" key="1">
    <source>
        <dbReference type="ARBA" id="ARBA00008664"/>
    </source>
</evidence>
<gene>
    <name evidence="10" type="primary">SPO14_3</name>
    <name evidence="10" type="ORF">EC973_009418</name>
</gene>
<dbReference type="OrthoDB" id="14911at2759"/>
<protein>
    <recommendedName>
        <fullName evidence="6">Phospholipase</fullName>
        <ecNumber evidence="6">3.1.4.4</ecNumber>
    </recommendedName>
</protein>
<proteinExistence type="inferred from homology"/>
<dbReference type="EC" id="3.1.4.4" evidence="6"/>
<dbReference type="InterPro" id="IPR025202">
    <property type="entry name" value="PLD-like_dom"/>
</dbReference>
<evidence type="ECO:0000259" key="8">
    <source>
        <dbReference type="PROSITE" id="PS50035"/>
    </source>
</evidence>
<evidence type="ECO:0000256" key="4">
    <source>
        <dbReference type="ARBA" id="ARBA00022963"/>
    </source>
</evidence>
<keyword evidence="5" id="KW-0443">Lipid metabolism</keyword>
<dbReference type="SUPFAM" id="SSF64268">
    <property type="entry name" value="PX domain"/>
    <property type="match status" value="1"/>
</dbReference>
<feature type="domain" description="PLD phosphodiesterase" evidence="8">
    <location>
        <begin position="687"/>
        <end position="714"/>
    </location>
</feature>
<keyword evidence="3 6" id="KW-0378">Hydrolase</keyword>
<dbReference type="SMART" id="SM00155">
    <property type="entry name" value="PLDc"/>
    <property type="match status" value="2"/>
</dbReference>
<keyword evidence="11" id="KW-1185">Reference proteome</keyword>
<feature type="compositionally biased region" description="Basic and acidic residues" evidence="7">
    <location>
        <begin position="976"/>
        <end position="988"/>
    </location>
</feature>
<dbReference type="CDD" id="cd09141">
    <property type="entry name" value="PLDc_vPLD1_2_yPLD_like_2"/>
    <property type="match status" value="1"/>
</dbReference>
<dbReference type="GO" id="GO:0009395">
    <property type="term" value="P:phospholipid catabolic process"/>
    <property type="evidence" value="ECO:0007669"/>
    <property type="project" value="TreeGrafter"/>
</dbReference>
<dbReference type="Pfam" id="PF13091">
    <property type="entry name" value="PLDc_2"/>
    <property type="match status" value="1"/>
</dbReference>
<comment type="caution">
    <text evidence="10">The sequence shown here is derived from an EMBL/GenBank/DDBJ whole genome shotgun (WGS) entry which is preliminary data.</text>
</comment>
<feature type="region of interest" description="Disordered" evidence="7">
    <location>
        <begin position="976"/>
        <end position="1034"/>
    </location>
</feature>
<sequence>MSTPIADTAGYFANRRAHYVHSASTPEHSSDGRPQDENSQVHRTPQSRHPHVSHVAPSRSSNLEPPTRHSSQQDSSSLLDPRAQWNRVLGRLSFFGGDSNHDISSQAQSVRHGHDEFLDEEEDEAVDRDTFELIRNKAENRLRHHSVRSSNYQPVREQEDDVLPSTYELKHEHDDVSAAPDNYFVHPFMSSSERMEAEEDGTVDSDPFRGRMTKISVQAAPVLASAPLAAPQAPGATPSEEEDRAKHQWGKTLDKIRLIANIQTGQTNPRLGDVIPNTALAPYYPPAFEAPFIALSTDEHGRKLPPILMQCISVAVTDSEFLSNGVNQWVFRIELQYGDVKWVIRRTIADFVRLHYGLMLKSSLSDYVAAPPSFPNQLESLFNSAKTTIGWDRAEEEDEADKEKQELALNRRRALTTYLRELLKRAHMMVSYDVCEFLELSANSIAQDMGWKGKEGYLENKVNFVNPRLCSVWKPKVWNTEWVIIRDSYLAFCENIASTEPTDVFLFDKSLKVTTCEPNLLGACHITLENKFRRIEIKGSKREVDEWLESIRKVQSESPWVKNHRFGSFAPIRHSAKVKWFVDGENHFNAVAEAILSAKSEIYIADWWLTPELYLRRPPEQNEEFRIDRLLQRKAREGVMIYIIVYKEMSVALTINSAHTKQWLQNLHPNILVQRHPDHKIIENDVLFWSHHEKIVVVDNRLAFIGGLDLCFGRYDTHSHRMADHPADGHDYLIFPGQDYSNPRAKDFVNVIQHDLTLVDRSAVGRMPWHDVTLGVVGPIARDISRHFIQRWNFIKASKSMHRPVLPFLTPKGEYVAARDESKFTGTCRVQLMRSSSQWSSGIEREHSIYNAYMECITQAKHFIYIENQFFISATDQDKILRNKIAQAMVERIKLAHDRKEKFKIFIVIPLVPAFQGDLASSDSSSARAVMHFQYISISRGGNSIFEKLKEAGIDDPSEYIGFYSLRKWDKIAPRKDDKGTEENKDKVGEDEDEPNEEIKSPFDDENAAAASNESLPDGLSEEQSTAEEEEDDRDHYVSEILYIHDKLMIVDDRIVLIGSANINDRSMLGNRDSEVAMLIEDTEMVPSYMDGKQYKAAKFAHTLRMQLWKEHLGLLDFENWEDLMRNDEEHPGAFVDSLRVFDPTHQHCNHDMKNDDIRYCESAEPVRILDRTSRTRSLYDTFKLHMRHHAKREDAAALDPLSDRGYYKIWRKTAETNTVAFRELFHCVPDDTVHTFEKHRQFVPDPTKVKHGHVADPEMSGEEIRRQLKTIRGHLVLFPTDYLKDENVMGTSLIETVTPPIIFT</sequence>
<evidence type="ECO:0000256" key="2">
    <source>
        <dbReference type="ARBA" id="ARBA00022737"/>
    </source>
</evidence>
<dbReference type="InterPro" id="IPR015679">
    <property type="entry name" value="PLipase_D_fam"/>
</dbReference>
<evidence type="ECO:0000313" key="10">
    <source>
        <dbReference type="EMBL" id="KAF7725701.1"/>
    </source>
</evidence>
<name>A0A8H7BMB0_9FUNG</name>
<dbReference type="CDD" id="cd01254">
    <property type="entry name" value="PH_PLD"/>
    <property type="match status" value="1"/>
</dbReference>
<dbReference type="Gene3D" id="3.30.870.10">
    <property type="entry name" value="Endonuclease Chain A"/>
    <property type="match status" value="2"/>
</dbReference>
<evidence type="ECO:0000256" key="7">
    <source>
        <dbReference type="SAM" id="MobiDB-lite"/>
    </source>
</evidence>
<dbReference type="PROSITE" id="PS50195">
    <property type="entry name" value="PX"/>
    <property type="match status" value="1"/>
</dbReference>
<keyword evidence="2" id="KW-0677">Repeat</keyword>
<accession>A0A8H7BMB0</accession>
<feature type="region of interest" description="Disordered" evidence="7">
    <location>
        <begin position="17"/>
        <end position="79"/>
    </location>
</feature>
<dbReference type="PANTHER" id="PTHR18896:SF186">
    <property type="entry name" value="PHOSPHOLIPASE D"/>
    <property type="match status" value="1"/>
</dbReference>
<dbReference type="GO" id="GO:0035091">
    <property type="term" value="F:phosphatidylinositol binding"/>
    <property type="evidence" value="ECO:0007669"/>
    <property type="project" value="InterPro"/>
</dbReference>
<feature type="domain" description="PLD phosphodiesterase" evidence="8">
    <location>
        <begin position="1040"/>
        <end position="1067"/>
    </location>
</feature>
<dbReference type="EMBL" id="JABAYA010000091">
    <property type="protein sequence ID" value="KAF7725701.1"/>
    <property type="molecule type" value="Genomic_DNA"/>
</dbReference>
<dbReference type="Gene3D" id="3.30.1520.10">
    <property type="entry name" value="Phox-like domain"/>
    <property type="match status" value="1"/>
</dbReference>
<dbReference type="InterPro" id="IPR001683">
    <property type="entry name" value="PX_dom"/>
</dbReference>
<dbReference type="InterPro" id="IPR016555">
    <property type="entry name" value="PLipase_D_euk"/>
</dbReference>
<keyword evidence="4 6" id="KW-0442">Lipid degradation</keyword>
<evidence type="ECO:0000313" key="11">
    <source>
        <dbReference type="Proteomes" id="UP000605846"/>
    </source>
</evidence>
<feature type="domain" description="PX" evidence="9">
    <location>
        <begin position="309"/>
        <end position="445"/>
    </location>
</feature>
<organism evidence="10 11">
    <name type="scientific">Apophysomyces ossiformis</name>
    <dbReference type="NCBI Taxonomy" id="679940"/>
    <lineage>
        <taxon>Eukaryota</taxon>
        <taxon>Fungi</taxon>
        <taxon>Fungi incertae sedis</taxon>
        <taxon>Mucoromycota</taxon>
        <taxon>Mucoromycotina</taxon>
        <taxon>Mucoromycetes</taxon>
        <taxon>Mucorales</taxon>
        <taxon>Mucorineae</taxon>
        <taxon>Mucoraceae</taxon>
        <taxon>Apophysomyces</taxon>
    </lineage>
</organism>
<dbReference type="PANTHER" id="PTHR18896">
    <property type="entry name" value="PHOSPHOLIPASE D"/>
    <property type="match status" value="1"/>
</dbReference>
<feature type="compositionally biased region" description="Low complexity" evidence="7">
    <location>
        <begin position="70"/>
        <end position="79"/>
    </location>
</feature>
<dbReference type="InterPro" id="IPR001736">
    <property type="entry name" value="PLipase_D/transphosphatidylase"/>
</dbReference>
<dbReference type="CDD" id="cd09138">
    <property type="entry name" value="PLDc_vPLD1_2_yPLD_like_1"/>
    <property type="match status" value="1"/>
</dbReference>
<comment type="similarity">
    <text evidence="1 6">Belongs to the phospholipase D family.</text>
</comment>
<dbReference type="GO" id="GO:0006654">
    <property type="term" value="P:phosphatidic acid biosynthetic process"/>
    <property type="evidence" value="ECO:0007669"/>
    <property type="project" value="InterPro"/>
</dbReference>
<evidence type="ECO:0000256" key="3">
    <source>
        <dbReference type="ARBA" id="ARBA00022801"/>
    </source>
</evidence>
<dbReference type="InterPro" id="IPR036871">
    <property type="entry name" value="PX_dom_sf"/>
</dbReference>
<evidence type="ECO:0000256" key="5">
    <source>
        <dbReference type="ARBA" id="ARBA00023098"/>
    </source>
</evidence>
<dbReference type="Pfam" id="PF00787">
    <property type="entry name" value="PX"/>
    <property type="match status" value="1"/>
</dbReference>
<dbReference type="GO" id="GO:0035556">
    <property type="term" value="P:intracellular signal transduction"/>
    <property type="evidence" value="ECO:0007669"/>
    <property type="project" value="InterPro"/>
</dbReference>
<dbReference type="SUPFAM" id="SSF56024">
    <property type="entry name" value="Phospholipase D/nuclease"/>
    <property type="match status" value="2"/>
</dbReference>
<evidence type="ECO:0000256" key="6">
    <source>
        <dbReference type="PIRNR" id="PIRNR009376"/>
    </source>
</evidence>
<dbReference type="PIRSF" id="PIRSF009376">
    <property type="entry name" value="Phospholipase_D_euk"/>
    <property type="match status" value="1"/>
</dbReference>
<dbReference type="Pfam" id="PF00614">
    <property type="entry name" value="PLDc"/>
    <property type="match status" value="1"/>
</dbReference>
<comment type="catalytic activity">
    <reaction evidence="6">
        <text>a 1,2-diacyl-sn-glycero-3-phosphocholine + H2O = a 1,2-diacyl-sn-glycero-3-phosphate + choline + H(+)</text>
        <dbReference type="Rhea" id="RHEA:14445"/>
        <dbReference type="ChEBI" id="CHEBI:15354"/>
        <dbReference type="ChEBI" id="CHEBI:15377"/>
        <dbReference type="ChEBI" id="CHEBI:15378"/>
        <dbReference type="ChEBI" id="CHEBI:57643"/>
        <dbReference type="ChEBI" id="CHEBI:58608"/>
        <dbReference type="EC" id="3.1.4.4"/>
    </reaction>
</comment>
<feature type="compositionally biased region" description="Basic and acidic residues" evidence="7">
    <location>
        <begin position="28"/>
        <end position="40"/>
    </location>
</feature>
<evidence type="ECO:0000259" key="9">
    <source>
        <dbReference type="PROSITE" id="PS50195"/>
    </source>
</evidence>
<dbReference type="PROSITE" id="PS50035">
    <property type="entry name" value="PLD"/>
    <property type="match status" value="2"/>
</dbReference>
<dbReference type="GO" id="GO:0004630">
    <property type="term" value="F:phospholipase D activity"/>
    <property type="evidence" value="ECO:0007669"/>
    <property type="project" value="UniProtKB-UniRule"/>
</dbReference>
<reference evidence="10" key="1">
    <citation type="submission" date="2020-01" db="EMBL/GenBank/DDBJ databases">
        <title>Genome Sequencing of Three Apophysomyces-Like Fungal Strains Confirms a Novel Fungal Genus in the Mucoromycota with divergent Burkholderia-like Endosymbiotic Bacteria.</title>
        <authorList>
            <person name="Stajich J.E."/>
            <person name="Macias A.M."/>
            <person name="Carter-House D."/>
            <person name="Lovett B."/>
            <person name="Kasson L.R."/>
            <person name="Berry K."/>
            <person name="Grigoriev I."/>
            <person name="Chang Y."/>
            <person name="Spatafora J."/>
            <person name="Kasson M.T."/>
        </authorList>
    </citation>
    <scope>NUCLEOTIDE SEQUENCE</scope>
    <source>
        <strain evidence="10">NRRL A-21654</strain>
    </source>
</reference>
<dbReference type="Proteomes" id="UP000605846">
    <property type="component" value="Unassembled WGS sequence"/>
</dbReference>